<dbReference type="PANTHER" id="PTHR35528:SF3">
    <property type="entry name" value="BLL1675 PROTEIN"/>
    <property type="match status" value="1"/>
</dbReference>
<dbReference type="EMBL" id="CP016617">
    <property type="protein sequence ID" value="ANY82112.1"/>
    <property type="molecule type" value="Genomic_DNA"/>
</dbReference>
<dbReference type="AlphaFoldDB" id="A0A1B2EQK3"/>
<organism evidence="2">
    <name type="scientific">Microvirga ossetica</name>
    <dbReference type="NCBI Taxonomy" id="1882682"/>
    <lineage>
        <taxon>Bacteria</taxon>
        <taxon>Pseudomonadati</taxon>
        <taxon>Pseudomonadota</taxon>
        <taxon>Alphaproteobacteria</taxon>
        <taxon>Hyphomicrobiales</taxon>
        <taxon>Methylobacteriaceae</taxon>
        <taxon>Microvirga</taxon>
    </lineage>
</organism>
<keyword evidence="2" id="KW-0614">Plasmid</keyword>
<proteinExistence type="predicted"/>
<protein>
    <recommendedName>
        <fullName evidence="3">Transposase</fullName>
    </recommendedName>
</protein>
<reference evidence="2" key="1">
    <citation type="submission" date="2016-07" db="EMBL/GenBank/DDBJ databases">
        <title>Microvirga ossetica sp. nov. a new species of rhizobia isolated from root nodules of the legume species Vicia alpestris Steven originated from North Ossetia region in the Caucasus.</title>
        <authorList>
            <person name="Safronova V.I."/>
            <person name="Kuznetsova I.G."/>
            <person name="Sazanova A.L."/>
            <person name="Belimov A."/>
            <person name="Andronov E."/>
            <person name="Osledkin Y.S."/>
            <person name="Onishchuk O.P."/>
            <person name="Kurchak O.N."/>
            <person name="Shaposhnikov A.I."/>
            <person name="Willems A."/>
            <person name="Tikhonovich I.A."/>
        </authorList>
    </citation>
    <scope>NUCLEOTIDE SEQUENCE [LARGE SCALE GENOMIC DNA]</scope>
    <source>
        <strain evidence="2">V5/3M</strain>
        <plasmid evidence="2">unnamed1</plasmid>
    </source>
</reference>
<accession>A0A1B2EQK3</accession>
<geneLocation type="plasmid" evidence="2">
    <name>unnamed1</name>
</geneLocation>
<sequence>MWTLPLFVALSMTTTLWHFDAGEQGASTPSGWREFGVYGRVSGMTTTPNLYRGFRFPAEIINQAVWLYHCFSLSLREVELILAARGIRVSYGTIRAWSLRFGRRYAKALKRRRPQPVNRLGNIAPPLCECAQPADGAKQKSTTERSPSAPVVTLPT</sequence>
<evidence type="ECO:0008006" key="3">
    <source>
        <dbReference type="Google" id="ProtNLM"/>
    </source>
</evidence>
<evidence type="ECO:0000313" key="2">
    <source>
        <dbReference type="EMBL" id="ANY82112.1"/>
    </source>
</evidence>
<evidence type="ECO:0000256" key="1">
    <source>
        <dbReference type="SAM" id="MobiDB-lite"/>
    </source>
</evidence>
<dbReference type="PANTHER" id="PTHR35528">
    <property type="entry name" value="BLL1675 PROTEIN"/>
    <property type="match status" value="1"/>
</dbReference>
<dbReference type="KEGG" id="moc:BB934_27510"/>
<name>A0A1B2EQK3_9HYPH</name>
<dbReference type="InterPro" id="IPR052183">
    <property type="entry name" value="IS_Transposase"/>
</dbReference>
<gene>
    <name evidence="2" type="ORF">BB934_27510</name>
</gene>
<feature type="region of interest" description="Disordered" evidence="1">
    <location>
        <begin position="133"/>
        <end position="156"/>
    </location>
</feature>